<dbReference type="InterPro" id="IPR009000">
    <property type="entry name" value="Transl_B-barrel_sf"/>
</dbReference>
<dbReference type="Pfam" id="PF24986">
    <property type="entry name" value="PRC_RimM"/>
    <property type="match status" value="1"/>
</dbReference>
<feature type="domain" description="RimM N-terminal" evidence="6">
    <location>
        <begin position="11"/>
        <end position="91"/>
    </location>
</feature>
<keyword evidence="1 5" id="KW-0963">Cytoplasm</keyword>
<proteinExistence type="inferred from homology"/>
<dbReference type="SUPFAM" id="SSF50447">
    <property type="entry name" value="Translation proteins"/>
    <property type="match status" value="1"/>
</dbReference>
<dbReference type="Gene3D" id="2.40.30.60">
    <property type="entry name" value="RimM"/>
    <property type="match status" value="1"/>
</dbReference>
<dbReference type="InterPro" id="IPR011033">
    <property type="entry name" value="PRC_barrel-like_sf"/>
</dbReference>
<evidence type="ECO:0000256" key="3">
    <source>
        <dbReference type="ARBA" id="ARBA00022552"/>
    </source>
</evidence>
<gene>
    <name evidence="5 8" type="primary">rimM</name>
    <name evidence="8" type="ORF">R0137_13550</name>
</gene>
<dbReference type="Pfam" id="PF01782">
    <property type="entry name" value="RimM"/>
    <property type="match status" value="1"/>
</dbReference>
<sequence length="179" mass="20343">MNTPEDQMLLAGKISGVYGIKGWVKLQIFTDPPENFFAFTSHLIKRRRNAEPIELADGRIQGKAWVARVVGVDNRTDAELLKGTEIWVPRSELPVLDSDEYYWHQLQGLQVWSEHEGQKLLLGEIDHLLETGANDVLVLRPCKGSADERERLIPYLPDTVVLSVELENGTMTVDWHPED</sequence>
<evidence type="ECO:0000313" key="9">
    <source>
        <dbReference type="Proteomes" id="UP001626549"/>
    </source>
</evidence>
<dbReference type="PANTHER" id="PTHR33692:SF1">
    <property type="entry name" value="RIBOSOME MATURATION FACTOR RIMM"/>
    <property type="match status" value="1"/>
</dbReference>
<dbReference type="EMBL" id="CP136865">
    <property type="protein sequence ID" value="WOJ96264.1"/>
    <property type="molecule type" value="Genomic_DNA"/>
</dbReference>
<evidence type="ECO:0000259" key="6">
    <source>
        <dbReference type="Pfam" id="PF01782"/>
    </source>
</evidence>
<comment type="similarity">
    <text evidence="5">Belongs to the RimM family.</text>
</comment>
<comment type="function">
    <text evidence="5">An accessory protein needed during the final step in the assembly of 30S ribosomal subunit, possibly for assembly of the head region. Essential for efficient processing of 16S rRNA. May be needed both before and after RbfA during the maturation of 16S rRNA. It has affinity for free ribosomal 30S subunits but not for 70S ribosomes.</text>
</comment>
<feature type="domain" description="Ribosome maturation factor RimM PRC barrel" evidence="7">
    <location>
        <begin position="103"/>
        <end position="176"/>
    </location>
</feature>
<keyword evidence="9" id="KW-1185">Reference proteome</keyword>
<keyword evidence="2 5" id="KW-0690">Ribosome biogenesis</keyword>
<dbReference type="Proteomes" id="UP001626549">
    <property type="component" value="Chromosome"/>
</dbReference>
<comment type="subcellular location">
    <subcellularLocation>
        <location evidence="5">Cytoplasm</location>
    </subcellularLocation>
</comment>
<dbReference type="InterPro" id="IPR036976">
    <property type="entry name" value="RimM_N_sf"/>
</dbReference>
<dbReference type="NCBIfam" id="TIGR02273">
    <property type="entry name" value="16S_RimM"/>
    <property type="match status" value="1"/>
</dbReference>
<evidence type="ECO:0000256" key="4">
    <source>
        <dbReference type="ARBA" id="ARBA00023186"/>
    </source>
</evidence>
<evidence type="ECO:0000256" key="1">
    <source>
        <dbReference type="ARBA" id="ARBA00022490"/>
    </source>
</evidence>
<dbReference type="HAMAP" id="MF_00014">
    <property type="entry name" value="Ribosome_mat_RimM"/>
    <property type="match status" value="1"/>
</dbReference>
<dbReference type="InterPro" id="IPR002676">
    <property type="entry name" value="RimM_N"/>
</dbReference>
<dbReference type="Gene3D" id="2.30.30.240">
    <property type="entry name" value="PRC-barrel domain"/>
    <property type="match status" value="1"/>
</dbReference>
<keyword evidence="4 5" id="KW-0143">Chaperone</keyword>
<protein>
    <recommendedName>
        <fullName evidence="5">Ribosome maturation factor RimM</fullName>
    </recommendedName>
</protein>
<reference evidence="8 9" key="1">
    <citation type="submission" date="2023-10" db="EMBL/GenBank/DDBJ databases">
        <title>Two novel species belonging to the OM43/NOR5 clade.</title>
        <authorList>
            <person name="Park M."/>
        </authorList>
    </citation>
    <scope>NUCLEOTIDE SEQUENCE [LARGE SCALE GENOMIC DNA]</scope>
    <source>
        <strain evidence="8 9">IMCC45268</strain>
    </source>
</reference>
<dbReference type="InterPro" id="IPR011961">
    <property type="entry name" value="RimM"/>
</dbReference>
<evidence type="ECO:0000259" key="7">
    <source>
        <dbReference type="Pfam" id="PF24986"/>
    </source>
</evidence>
<comment type="domain">
    <text evidence="5">The PRC barrel domain binds ribosomal protein uS19.</text>
</comment>
<name>A0ABZ0I9R9_9GAMM</name>
<evidence type="ECO:0000256" key="5">
    <source>
        <dbReference type="HAMAP-Rule" id="MF_00014"/>
    </source>
</evidence>
<comment type="subunit">
    <text evidence="5">Binds ribosomal protein uS19.</text>
</comment>
<dbReference type="PANTHER" id="PTHR33692">
    <property type="entry name" value="RIBOSOME MATURATION FACTOR RIMM"/>
    <property type="match status" value="1"/>
</dbReference>
<organism evidence="8 9">
    <name type="scientific">Congregibacter brevis</name>
    <dbReference type="NCBI Taxonomy" id="3081201"/>
    <lineage>
        <taxon>Bacteria</taxon>
        <taxon>Pseudomonadati</taxon>
        <taxon>Pseudomonadota</taxon>
        <taxon>Gammaproteobacteria</taxon>
        <taxon>Cellvibrionales</taxon>
        <taxon>Halieaceae</taxon>
        <taxon>Congregibacter</taxon>
    </lineage>
</organism>
<dbReference type="SUPFAM" id="SSF50346">
    <property type="entry name" value="PRC-barrel domain"/>
    <property type="match status" value="1"/>
</dbReference>
<evidence type="ECO:0000256" key="2">
    <source>
        <dbReference type="ARBA" id="ARBA00022517"/>
    </source>
</evidence>
<keyword evidence="3 5" id="KW-0698">rRNA processing</keyword>
<evidence type="ECO:0000313" key="8">
    <source>
        <dbReference type="EMBL" id="WOJ96264.1"/>
    </source>
</evidence>
<dbReference type="RefSeq" id="WP_407326947.1">
    <property type="nucleotide sequence ID" value="NZ_CP136865.1"/>
</dbReference>
<accession>A0ABZ0I9R9</accession>
<dbReference type="InterPro" id="IPR056792">
    <property type="entry name" value="PRC_RimM"/>
</dbReference>